<evidence type="ECO:0000259" key="9">
    <source>
        <dbReference type="SMART" id="SM00760"/>
    </source>
</evidence>
<dbReference type="Pfam" id="PF00308">
    <property type="entry name" value="Bac_DnaA"/>
    <property type="match status" value="1"/>
</dbReference>
<dbReference type="Proteomes" id="UP000008963">
    <property type="component" value="Chromosome"/>
</dbReference>
<dbReference type="InterPro" id="IPR018312">
    <property type="entry name" value="Chromosome_initiator_DnaA_CS"/>
</dbReference>
<organism evidence="10 11">
    <name type="scientific">Halobacteriovorax marinus (strain ATCC BAA-682 / DSM 15412 / SJ)</name>
    <name type="common">Bacteriovorax marinus</name>
    <dbReference type="NCBI Taxonomy" id="862908"/>
    <lineage>
        <taxon>Bacteria</taxon>
        <taxon>Pseudomonadati</taxon>
        <taxon>Bdellovibrionota</taxon>
        <taxon>Bacteriovoracia</taxon>
        <taxon>Bacteriovoracales</taxon>
        <taxon>Halobacteriovoraceae</taxon>
        <taxon>Halobacteriovorax</taxon>
    </lineage>
</organism>
<dbReference type="SMART" id="SM00760">
    <property type="entry name" value="Bac_DnaA_C"/>
    <property type="match status" value="1"/>
</dbReference>
<dbReference type="InterPro" id="IPR013317">
    <property type="entry name" value="DnaA_dom"/>
</dbReference>
<dbReference type="GO" id="GO:0005886">
    <property type="term" value="C:plasma membrane"/>
    <property type="evidence" value="ECO:0007669"/>
    <property type="project" value="TreeGrafter"/>
</dbReference>
<keyword evidence="3 7" id="KW-0547">Nucleotide-binding</keyword>
<dbReference type="PANTHER" id="PTHR30050">
    <property type="entry name" value="CHROMOSOMAL REPLICATION INITIATOR PROTEIN DNAA"/>
    <property type="match status" value="1"/>
</dbReference>
<dbReference type="GO" id="GO:0006270">
    <property type="term" value="P:DNA replication initiation"/>
    <property type="evidence" value="ECO:0007669"/>
    <property type="project" value="InterPro"/>
</dbReference>
<dbReference type="SUPFAM" id="SSF52540">
    <property type="entry name" value="P-loop containing nucleoside triphosphate hydrolases"/>
    <property type="match status" value="1"/>
</dbReference>
<evidence type="ECO:0000256" key="2">
    <source>
        <dbReference type="ARBA" id="ARBA00022705"/>
    </source>
</evidence>
<dbReference type="InterPro" id="IPR010921">
    <property type="entry name" value="Trp_repressor/repl_initiator"/>
</dbReference>
<proteinExistence type="inferred from homology"/>
<dbReference type="Gene3D" id="3.40.50.300">
    <property type="entry name" value="P-loop containing nucleotide triphosphate hydrolases"/>
    <property type="match status" value="1"/>
</dbReference>
<evidence type="ECO:0000313" key="11">
    <source>
        <dbReference type="Proteomes" id="UP000008963"/>
    </source>
</evidence>
<dbReference type="AlphaFoldDB" id="E1WZQ5"/>
<dbReference type="GO" id="GO:0003688">
    <property type="term" value="F:DNA replication origin binding"/>
    <property type="evidence" value="ECO:0007669"/>
    <property type="project" value="InterPro"/>
</dbReference>
<dbReference type="HOGENOM" id="CLU_703515_0_0_7"/>
<dbReference type="eggNOG" id="COG0593">
    <property type="taxonomic scope" value="Bacteria"/>
</dbReference>
<evidence type="ECO:0000313" key="10">
    <source>
        <dbReference type="EMBL" id="CBW26241.1"/>
    </source>
</evidence>
<dbReference type="InterPro" id="IPR027417">
    <property type="entry name" value="P-loop_NTPase"/>
</dbReference>
<dbReference type="Pfam" id="PF08299">
    <property type="entry name" value="Bac_DnaA_C"/>
    <property type="match status" value="1"/>
</dbReference>
<comment type="similarity">
    <text evidence="8">Belongs to the DnaA family.</text>
</comment>
<reference evidence="11" key="1">
    <citation type="journal article" date="2013" name="ISME J.">
        <title>A small predatory core genome in the divergent marine Bacteriovorax marinus SJ and the terrestrial Bdellovibrio bacteriovorus.</title>
        <authorList>
            <person name="Crossman L.C."/>
            <person name="Chen H."/>
            <person name="Cerdeno-Tarraga A.M."/>
            <person name="Brooks K."/>
            <person name="Quail M.A."/>
            <person name="Pineiro S.A."/>
            <person name="Hobley L."/>
            <person name="Sockett R.E."/>
            <person name="Bentley S.D."/>
            <person name="Parkhill J."/>
            <person name="Williams H.N."/>
            <person name="Stine O.C."/>
        </authorList>
    </citation>
    <scope>NUCLEOTIDE SEQUENCE [LARGE SCALE GENOMIC DNA]</scope>
    <source>
        <strain evidence="11">ATCC BAA-682 / DSM 15412 / SJ</strain>
    </source>
</reference>
<dbReference type="InterPro" id="IPR013159">
    <property type="entry name" value="DnaA_C"/>
</dbReference>
<evidence type="ECO:0000256" key="1">
    <source>
        <dbReference type="ARBA" id="ARBA00022490"/>
    </source>
</evidence>
<dbReference type="KEGG" id="bmx:BMS_1376"/>
<dbReference type="InterPro" id="IPR020591">
    <property type="entry name" value="Chromosome_initiator_DnaA-like"/>
</dbReference>
<evidence type="ECO:0000256" key="6">
    <source>
        <dbReference type="ARBA" id="ARBA00023125"/>
    </source>
</evidence>
<protein>
    <recommendedName>
        <fullName evidence="7">Chromosomal replication initiator protein DnaA</fullName>
    </recommendedName>
</protein>
<keyword evidence="11" id="KW-1185">Reference proteome</keyword>
<dbReference type="PROSITE" id="PS01008">
    <property type="entry name" value="DNAA"/>
    <property type="match status" value="1"/>
</dbReference>
<feature type="domain" description="Chromosomal replication initiator DnaA C-terminal" evidence="9">
    <location>
        <begin position="306"/>
        <end position="374"/>
    </location>
</feature>
<evidence type="ECO:0000256" key="7">
    <source>
        <dbReference type="RuleBase" id="RU000577"/>
    </source>
</evidence>
<dbReference type="GO" id="GO:0005524">
    <property type="term" value="F:ATP binding"/>
    <property type="evidence" value="ECO:0007669"/>
    <property type="project" value="UniProtKB-KW"/>
</dbReference>
<keyword evidence="4 7" id="KW-0067">ATP-binding</keyword>
<dbReference type="PANTHER" id="PTHR30050:SF2">
    <property type="entry name" value="CHROMOSOMAL REPLICATION INITIATOR PROTEIN DNAA"/>
    <property type="match status" value="1"/>
</dbReference>
<dbReference type="PRINTS" id="PR00051">
    <property type="entry name" value="DNAA"/>
</dbReference>
<sequence length="392" mass="44839">MFMQNKKGSPRATAINKKLVRNRAQDESQLDLLSYISNQNIAVSRPSNITCISSAKRPKAITRNRKFSLPINVDRNKVFKNFICGESNSRAYKVMESTLNSKNIDYQIIYICSLSGLGKSHLLYATANALFEKTAKKICYFHGKEFIYNFDAQVENLDSIAAVFVDDLDEITYDIDLQDRFSRNFDLLKRSGVQIFLAGSILPKHMKMANAKYANRVGGALVEKINKIDRDLASKILDNLSTIHNYQLSPDVSDLLVDCFHYHVYGLESALLKLKSYSETFSSNVDIKIALKELKILGPVLDKNINSKKIICRVCEFYKVDVEDLFSKNRKKEVSFARHVCMYILKDRNGLSLSRIARLFNRDHTSVLYGVNKVMAEIQNNKKFRKDIHELV</sequence>
<keyword evidence="6 7" id="KW-0238">DNA-binding</keyword>
<dbReference type="Gene3D" id="1.10.8.60">
    <property type="match status" value="1"/>
</dbReference>
<dbReference type="Gene3D" id="1.10.1750.10">
    <property type="match status" value="1"/>
</dbReference>
<evidence type="ECO:0000256" key="3">
    <source>
        <dbReference type="ARBA" id="ARBA00022741"/>
    </source>
</evidence>
<keyword evidence="2 7" id="KW-0235">DNA replication</keyword>
<name>E1WZQ5_HALMS</name>
<evidence type="ECO:0000256" key="4">
    <source>
        <dbReference type="ARBA" id="ARBA00022840"/>
    </source>
</evidence>
<dbReference type="SUPFAM" id="SSF48295">
    <property type="entry name" value="TrpR-like"/>
    <property type="match status" value="1"/>
</dbReference>
<dbReference type="PATRIC" id="fig|862908.3.peg.1308"/>
<dbReference type="GO" id="GO:0006275">
    <property type="term" value="P:regulation of DNA replication"/>
    <property type="evidence" value="ECO:0007669"/>
    <property type="project" value="InterPro"/>
</dbReference>
<keyword evidence="1" id="KW-0963">Cytoplasm</keyword>
<evidence type="ECO:0000256" key="5">
    <source>
        <dbReference type="ARBA" id="ARBA00023121"/>
    </source>
</evidence>
<gene>
    <name evidence="10" type="ordered locus">BMS_1376</name>
</gene>
<dbReference type="CDD" id="cd06571">
    <property type="entry name" value="Bac_DnaA_C"/>
    <property type="match status" value="1"/>
</dbReference>
<comment type="function">
    <text evidence="7">Plays an essential role in the initiation and regulation of chromosomal replication. ATP-DnaA binds to the origin of replication (oriC) to initiate formation of the DNA replication initiation complex once per cell cycle. Binds the DnaA box (a 9 base pair repeat at the origin) and separates the double-stranded (ds)DNA. Forms a right-handed helical filament on oriC DNA; dsDNA binds to the exterior of the filament while single-stranded (ss)DNA is stabiized in the filament's interior. The ATP-DnaA-oriC complex binds and stabilizes one strand of the AT-rich DNA unwinding element (DUE), permitting loading of DNA polymerase. After initiation quickly degrades to an ADP-DnaA complex that is not apt for DNA replication. Binds acidic phospholipids.</text>
</comment>
<dbReference type="GO" id="GO:0008289">
    <property type="term" value="F:lipid binding"/>
    <property type="evidence" value="ECO:0007669"/>
    <property type="project" value="UniProtKB-KW"/>
</dbReference>
<accession>E1WZQ5</accession>
<dbReference type="EMBL" id="FQ312005">
    <property type="protein sequence ID" value="CBW26241.1"/>
    <property type="molecule type" value="Genomic_DNA"/>
</dbReference>
<keyword evidence="5" id="KW-0446">Lipid-binding</keyword>
<dbReference type="STRING" id="862908.BMS_1376"/>
<evidence type="ECO:0000256" key="8">
    <source>
        <dbReference type="RuleBase" id="RU004227"/>
    </source>
</evidence>